<dbReference type="RefSeq" id="XP_003288398.1">
    <property type="nucleotide sequence ID" value="XM_003288350.1"/>
</dbReference>
<dbReference type="InParanoid" id="F0ZLU5"/>
<comment type="similarity">
    <text evidence="2 6">Belongs to the CSM3 family.</text>
</comment>
<dbReference type="PANTHER" id="PTHR13220">
    <property type="entry name" value="TIMELESS INTERACTING-RELATED"/>
    <property type="match status" value="1"/>
</dbReference>
<proteinExistence type="inferred from homology"/>
<gene>
    <name evidence="9" type="ORF">DICPUDRAFT_79191</name>
</gene>
<dbReference type="eggNOG" id="ENOG502RHWU">
    <property type="taxonomic scope" value="Eukaryota"/>
</dbReference>
<dbReference type="Pfam" id="PF07962">
    <property type="entry name" value="Swi3"/>
    <property type="match status" value="1"/>
</dbReference>
<dbReference type="Proteomes" id="UP000001064">
    <property type="component" value="Unassembled WGS sequence"/>
</dbReference>
<dbReference type="GO" id="GO:0031297">
    <property type="term" value="P:replication fork processing"/>
    <property type="evidence" value="ECO:0007669"/>
    <property type="project" value="UniProtKB-UniRule"/>
</dbReference>
<dbReference type="GO" id="GO:0003677">
    <property type="term" value="F:DNA binding"/>
    <property type="evidence" value="ECO:0000318"/>
    <property type="project" value="GO_Central"/>
</dbReference>
<dbReference type="GO" id="GO:0043111">
    <property type="term" value="P:replication fork arrest"/>
    <property type="evidence" value="ECO:0000318"/>
    <property type="project" value="GO_Central"/>
</dbReference>
<keyword evidence="3 6" id="KW-0227">DNA damage</keyword>
<feature type="compositionally biased region" description="Polar residues" evidence="7">
    <location>
        <begin position="172"/>
        <end position="183"/>
    </location>
</feature>
<evidence type="ECO:0000313" key="10">
    <source>
        <dbReference type="Proteomes" id="UP000001064"/>
    </source>
</evidence>
<dbReference type="OMA" id="FGIYSKW"/>
<feature type="region of interest" description="Disordered" evidence="7">
    <location>
        <begin position="47"/>
        <end position="127"/>
    </location>
</feature>
<dbReference type="GeneID" id="10501816"/>
<dbReference type="InterPro" id="IPR012923">
    <property type="entry name" value="Csm3"/>
</dbReference>
<dbReference type="VEuPathDB" id="AmoebaDB:DICPUDRAFT_79191"/>
<feature type="compositionally biased region" description="Basic residues" evidence="7">
    <location>
        <begin position="96"/>
        <end position="113"/>
    </location>
</feature>
<dbReference type="EMBL" id="GL871072">
    <property type="protein sequence ID" value="EGC35091.1"/>
    <property type="molecule type" value="Genomic_DNA"/>
</dbReference>
<feature type="compositionally biased region" description="Low complexity" evidence="7">
    <location>
        <begin position="65"/>
        <end position="81"/>
    </location>
</feature>
<protein>
    <recommendedName>
        <fullName evidence="8">Chromosome segregation in meiosis protein 3 domain-containing protein</fullName>
    </recommendedName>
</protein>
<keyword evidence="4 6" id="KW-0539">Nucleus</keyword>
<keyword evidence="10" id="KW-1185">Reference proteome</keyword>
<dbReference type="GO" id="GO:0031298">
    <property type="term" value="C:replication fork protection complex"/>
    <property type="evidence" value="ECO:0000318"/>
    <property type="project" value="GO_Central"/>
</dbReference>
<reference evidence="10" key="1">
    <citation type="journal article" date="2011" name="Genome Biol.">
        <title>Comparative genomics of the social amoebae Dictyostelium discoideum and Dictyostelium purpureum.</title>
        <authorList>
            <consortium name="US DOE Joint Genome Institute (JGI-PGF)"/>
            <person name="Sucgang R."/>
            <person name="Kuo A."/>
            <person name="Tian X."/>
            <person name="Salerno W."/>
            <person name="Parikh A."/>
            <person name="Feasley C.L."/>
            <person name="Dalin E."/>
            <person name="Tu H."/>
            <person name="Huang E."/>
            <person name="Barry K."/>
            <person name="Lindquist E."/>
            <person name="Shapiro H."/>
            <person name="Bruce D."/>
            <person name="Schmutz J."/>
            <person name="Salamov A."/>
            <person name="Fey P."/>
            <person name="Gaudet P."/>
            <person name="Anjard C."/>
            <person name="Babu M.M."/>
            <person name="Basu S."/>
            <person name="Bushmanova Y."/>
            <person name="van der Wel H."/>
            <person name="Katoh-Kurasawa M."/>
            <person name="Dinh C."/>
            <person name="Coutinho P.M."/>
            <person name="Saito T."/>
            <person name="Elias M."/>
            <person name="Schaap P."/>
            <person name="Kay R.R."/>
            <person name="Henrissat B."/>
            <person name="Eichinger L."/>
            <person name="Rivero F."/>
            <person name="Putnam N.H."/>
            <person name="West C.M."/>
            <person name="Loomis W.F."/>
            <person name="Chisholm R.L."/>
            <person name="Shaulsky G."/>
            <person name="Strassmann J.E."/>
            <person name="Queller D.C."/>
            <person name="Kuspa A."/>
            <person name="Grigoriev I.V."/>
        </authorList>
    </citation>
    <scope>NUCLEOTIDE SEQUENCE [LARGE SCALE GENOMIC DNA]</scope>
    <source>
        <strain evidence="10">QSDP1</strain>
    </source>
</reference>
<dbReference type="GO" id="GO:0000076">
    <property type="term" value="P:DNA replication checkpoint signaling"/>
    <property type="evidence" value="ECO:0000318"/>
    <property type="project" value="GO_Central"/>
</dbReference>
<feature type="domain" description="Chromosome segregation in meiosis protein 3" evidence="8">
    <location>
        <begin position="217"/>
        <end position="294"/>
    </location>
</feature>
<dbReference type="GO" id="GO:0006974">
    <property type="term" value="P:DNA damage response"/>
    <property type="evidence" value="ECO:0007669"/>
    <property type="project" value="UniProtKB-KW"/>
</dbReference>
<dbReference type="KEGG" id="dpp:DICPUDRAFT_79191"/>
<comment type="subcellular location">
    <subcellularLocation>
        <location evidence="1 6">Nucleus</location>
    </subcellularLocation>
</comment>
<evidence type="ECO:0000256" key="3">
    <source>
        <dbReference type="ARBA" id="ARBA00022763"/>
    </source>
</evidence>
<evidence type="ECO:0000256" key="2">
    <source>
        <dbReference type="ARBA" id="ARBA00006075"/>
    </source>
</evidence>
<dbReference type="InterPro" id="IPR040038">
    <property type="entry name" value="TIPIN/Csm3/Swi3"/>
</dbReference>
<dbReference type="PANTHER" id="PTHR13220:SF11">
    <property type="entry name" value="TIMELESS-INTERACTING PROTEIN"/>
    <property type="match status" value="1"/>
</dbReference>
<accession>F0ZLU5</accession>
<feature type="region of interest" description="Disordered" evidence="7">
    <location>
        <begin position="172"/>
        <end position="206"/>
    </location>
</feature>
<comment type="function">
    <text evidence="6">Plays an important role in the control of DNA replication and the maintenance of replication fork stability.</text>
</comment>
<evidence type="ECO:0000256" key="6">
    <source>
        <dbReference type="RuleBase" id="RU366049"/>
    </source>
</evidence>
<feature type="compositionally biased region" description="Polar residues" evidence="7">
    <location>
        <begin position="190"/>
        <end position="206"/>
    </location>
</feature>
<dbReference type="AlphaFoldDB" id="F0ZLU5"/>
<evidence type="ECO:0000259" key="8">
    <source>
        <dbReference type="Pfam" id="PF07962"/>
    </source>
</evidence>
<evidence type="ECO:0000256" key="5">
    <source>
        <dbReference type="ARBA" id="ARBA00023306"/>
    </source>
</evidence>
<evidence type="ECO:0000256" key="7">
    <source>
        <dbReference type="SAM" id="MobiDB-lite"/>
    </source>
</evidence>
<dbReference type="OrthoDB" id="437078at2759"/>
<evidence type="ECO:0000256" key="1">
    <source>
        <dbReference type="ARBA" id="ARBA00004123"/>
    </source>
</evidence>
<organism evidence="9 10">
    <name type="scientific">Dictyostelium purpureum</name>
    <name type="common">Slime mold</name>
    <dbReference type="NCBI Taxonomy" id="5786"/>
    <lineage>
        <taxon>Eukaryota</taxon>
        <taxon>Amoebozoa</taxon>
        <taxon>Evosea</taxon>
        <taxon>Eumycetozoa</taxon>
        <taxon>Dictyostelia</taxon>
        <taxon>Dictyosteliales</taxon>
        <taxon>Dictyosteliaceae</taxon>
        <taxon>Dictyostelium</taxon>
    </lineage>
</organism>
<name>F0ZLU5_DICPU</name>
<evidence type="ECO:0000256" key="4">
    <source>
        <dbReference type="ARBA" id="ARBA00023242"/>
    </source>
</evidence>
<sequence length="412" mass="46837">MEDEEFIIKTPINKNKRRNVVLDDEDDNINISINNIGDIDLDVEDIKTPSPKFTRNRLKKKVLVSPSTKSNNSSTNNSPENNNKHIISPLSPLSPKVRKVLQQKTASPKKKSPIKTPNKQEEEEDYNFMNNDEEISQYNNYEFENNIDQQEEQEQEQEEYYNDEEEMKENMGTLTYSPSSSNKSIDDNDTSPSKPTVNKKSAQVKITNRKTVSRTIKDRDVLATNGIRKLYKNLKSSKFSAKHSNKTNLELFFGIYSKWSKEINPAISIEDSIVKIEVLGKSKLVKNHIEDIKHGVYDKDVEDTNNFINMDDDVNSISSSKSPLKNNNNNNSKTNSVNINNNNIGKFNNIVTTTTTKPSYQNPFSFFNNSSSVSSQTINTSFTTTAIKTTTSKTISRPLLKVSLPTRPTIKK</sequence>
<keyword evidence="5 6" id="KW-0131">Cell cycle</keyword>
<evidence type="ECO:0000313" key="9">
    <source>
        <dbReference type="EMBL" id="EGC35091.1"/>
    </source>
</evidence>